<evidence type="ECO:0000313" key="3">
    <source>
        <dbReference type="Proteomes" id="UP000178636"/>
    </source>
</evidence>
<proteinExistence type="predicted"/>
<feature type="transmembrane region" description="Helical" evidence="1">
    <location>
        <begin position="7"/>
        <end position="25"/>
    </location>
</feature>
<gene>
    <name evidence="2" type="ORF">A3C93_03690</name>
</gene>
<dbReference type="STRING" id="1798664.A3C93_03690"/>
<comment type="caution">
    <text evidence="2">The sequence shown here is derived from an EMBL/GenBank/DDBJ whole genome shotgun (WGS) entry which is preliminary data.</text>
</comment>
<dbReference type="EMBL" id="MHLO01000012">
    <property type="protein sequence ID" value="OGZ12898.1"/>
    <property type="molecule type" value="Genomic_DNA"/>
</dbReference>
<reference evidence="2 3" key="1">
    <citation type="journal article" date="2016" name="Nat. Commun.">
        <title>Thousands of microbial genomes shed light on interconnected biogeochemical processes in an aquifer system.</title>
        <authorList>
            <person name="Anantharaman K."/>
            <person name="Brown C.T."/>
            <person name="Hug L.A."/>
            <person name="Sharon I."/>
            <person name="Castelle C.J."/>
            <person name="Probst A.J."/>
            <person name="Thomas B.C."/>
            <person name="Singh A."/>
            <person name="Wilkins M.J."/>
            <person name="Karaoz U."/>
            <person name="Brodie E.L."/>
            <person name="Williams K.H."/>
            <person name="Hubbard S.S."/>
            <person name="Banfield J.F."/>
        </authorList>
    </citation>
    <scope>NUCLEOTIDE SEQUENCE [LARGE SCALE GENOMIC DNA]</scope>
</reference>
<dbReference type="AlphaFoldDB" id="A0A1G2DJB1"/>
<keyword evidence="1" id="KW-0472">Membrane</keyword>
<protein>
    <submittedName>
        <fullName evidence="2">Uncharacterized protein</fullName>
    </submittedName>
</protein>
<keyword evidence="1" id="KW-0812">Transmembrane</keyword>
<evidence type="ECO:0000256" key="1">
    <source>
        <dbReference type="SAM" id="Phobius"/>
    </source>
</evidence>
<name>A0A1G2DJB1_9BACT</name>
<organism evidence="2 3">
    <name type="scientific">Candidatus Lloydbacteria bacterium RIFCSPHIGHO2_02_FULL_54_17</name>
    <dbReference type="NCBI Taxonomy" id="1798664"/>
    <lineage>
        <taxon>Bacteria</taxon>
        <taxon>Candidatus Lloydiibacteriota</taxon>
    </lineage>
</organism>
<accession>A0A1G2DJB1</accession>
<evidence type="ECO:0000313" key="2">
    <source>
        <dbReference type="EMBL" id="OGZ12898.1"/>
    </source>
</evidence>
<dbReference type="Proteomes" id="UP000178636">
    <property type="component" value="Unassembled WGS sequence"/>
</dbReference>
<keyword evidence="1" id="KW-1133">Transmembrane helix</keyword>
<sequence length="181" mass="19198">MAKQTRELLLMLVIGVLIGVSVVMISTRGGWLRDGENDASTAESMNTPETPVVTSQDSLTAAPGDFPLPPSIPDNTRVGLSALDQLHGKTIAVGGLAVLGTKWVAIYDDHGGKPGWILGAGRVHEGDTGIVVELLRQEGTVAGGIYYAAILNDDGDDVFNRLTDLPPLSPDKVTIVRFRVR</sequence>